<reference evidence="9" key="1">
    <citation type="submission" date="2022-10" db="EMBL/GenBank/DDBJ databases">
        <title>The complete genomes of actinobacterial strains from the NBC collection.</title>
        <authorList>
            <person name="Joergensen T.S."/>
            <person name="Alvarez Arevalo M."/>
            <person name="Sterndorff E.B."/>
            <person name="Faurdal D."/>
            <person name="Vuksanovic O."/>
            <person name="Mourched A.-S."/>
            <person name="Charusanti P."/>
            <person name="Shaw S."/>
            <person name="Blin K."/>
            <person name="Weber T."/>
        </authorList>
    </citation>
    <scope>NUCLEOTIDE SEQUENCE</scope>
    <source>
        <strain evidence="9">NBC_00093</strain>
    </source>
</reference>
<evidence type="ECO:0000256" key="6">
    <source>
        <dbReference type="PROSITE-ProRule" id="PRU01091"/>
    </source>
</evidence>
<evidence type="ECO:0000256" key="1">
    <source>
        <dbReference type="ARBA" id="ARBA00005820"/>
    </source>
</evidence>
<feature type="compositionally biased region" description="Polar residues" evidence="7">
    <location>
        <begin position="487"/>
        <end position="519"/>
    </location>
</feature>
<evidence type="ECO:0000256" key="7">
    <source>
        <dbReference type="SAM" id="MobiDB-lite"/>
    </source>
</evidence>
<dbReference type="GO" id="GO:0006355">
    <property type="term" value="P:regulation of DNA-templated transcription"/>
    <property type="evidence" value="ECO:0007669"/>
    <property type="project" value="InterPro"/>
</dbReference>
<dbReference type="GO" id="GO:0000160">
    <property type="term" value="P:phosphorelay signal transduction system"/>
    <property type="evidence" value="ECO:0007669"/>
    <property type="project" value="UniProtKB-KW"/>
</dbReference>
<feature type="domain" description="OmpR/PhoB-type" evidence="8">
    <location>
        <begin position="1"/>
        <end position="98"/>
    </location>
</feature>
<dbReference type="PROSITE" id="PS51755">
    <property type="entry name" value="OMPR_PHOB"/>
    <property type="match status" value="1"/>
</dbReference>
<protein>
    <submittedName>
        <fullName evidence="9">AAA family ATPase</fullName>
    </submittedName>
</protein>
<dbReference type="InterPro" id="IPR027417">
    <property type="entry name" value="P-loop_NTPase"/>
</dbReference>
<keyword evidence="3" id="KW-0805">Transcription regulation</keyword>
<proteinExistence type="inferred from homology"/>
<dbReference type="CDD" id="cd15831">
    <property type="entry name" value="BTAD"/>
    <property type="match status" value="1"/>
</dbReference>
<dbReference type="PANTHER" id="PTHR35807">
    <property type="entry name" value="TRANSCRIPTIONAL REGULATOR REDD-RELATED"/>
    <property type="match status" value="1"/>
</dbReference>
<evidence type="ECO:0000256" key="2">
    <source>
        <dbReference type="ARBA" id="ARBA00023012"/>
    </source>
</evidence>
<dbReference type="InterPro" id="IPR001867">
    <property type="entry name" value="OmpR/PhoB-type_DNA-bd"/>
</dbReference>
<feature type="DNA-binding region" description="OmpR/PhoB-type" evidence="6">
    <location>
        <begin position="1"/>
        <end position="98"/>
    </location>
</feature>
<sequence>MLSIRVLGPLGADVAGAPVELGPPRQRAVLALLIAARGRVVSVDRMVDELWRGAPPAKATVSLQAYVSNLRRVLEPGRAPRTPASVLVSSAPGYALRLPEGAVDAWRFEIWVGRARHASAARARELLAEALGWWQGPAFLEHADETWAVPEAVRLDALCGEAHELAVAAALRTGHTAEAVLAAETMVRDRPLREEGWRLLTLAHWATGHRADALTALRRARAILRDELGCDPSPPLAELEHAVLTQRLEVLHAAVPASPPTGATLPGLAVPRPAAATSSGAGAAPGWSGTAGSGRAATAGGGLFVGRTDELRALDATARAARRAGGMVLVSGEAGAGKSALLGRLADRLRGEGWTVVVGRCPEDEGAPPAWAWTEALGALAQAVPPARPEELAALLRESDGTATATGDLANTGPANTATVRDMASPAPAGTATTPDAAIPAREGTAITPGVPRPRPEGTAPTPGMANPAPQSTATTPDLPSPHPEDTTTPGTVNPAPENTANTPGTANPAPENTANTPDLPSRHPEETTATPDMANPAPQSTTATPGMAHPRPEGTTPTPDAPNPHPTPTRTPTTRDEATAGRFRLHRAFAAWLRDAADVQPVAVVVEDLHRADGQTLALLEAAAAVTGVPLLTVVCYRPAEVNGQLAKTLAQLAPRFPHRIALGGLSRRDVATVVEAVRGEAVAEDTVTALAERTGGNPFYVWESARLLADEGALVAVSEVPQGVRDVLRRRLALLPVDALSAVRLAAVAGLESDVALLVDAAQADEEAVLAGLDAAVAADLLTEPGPGRVRFVHALVRDTVYTDLSGTRRARLHDRIASTLRHHRPDDLAALAHHFARSGRTANAPLAVDYALRAAERAERRYAHDVAVGLIEQALEAHTAATADPEGDPDGTVALLVRLLGAQVRAGATGGALRTRGRAVDLAERAGRDDLVAAVYGGWTEPSPWRTRLEGFLDRTALAHLERLARDPALDGPTRARVLQVLADAVAGEDAPRALAAAHTQLELARAAGEPRLLASALMTSARVLPHETQGAVRTPLVDELRELAVAHDLPAHLWVCEHLDGLTAATRNDPEAVRRHTAAGLELAHRYRMRWAQGINVATSAMLATIAGLFDEAEARYAEADGLFQRVGAHHATAPRTLGLWTIRLTQGREAEIEADVRAVHSAIGTPVAVALALVLARQGRLEEALAVDFPTRPVTDHLYGMELDYRAELAVLLGDRDAAHLLIGHLLPLREQFAGTAGGAYATRPLAHALGDLYRFVGEERRAQDAYALAERVARAWGSPHHMAAASRSGLRIPSGA</sequence>
<dbReference type="EMBL" id="CP108222">
    <property type="protein sequence ID" value="WTT19703.1"/>
    <property type="molecule type" value="Genomic_DNA"/>
</dbReference>
<dbReference type="SUPFAM" id="SSF46894">
    <property type="entry name" value="C-terminal effector domain of the bipartite response regulators"/>
    <property type="match status" value="1"/>
</dbReference>
<dbReference type="GO" id="GO:0003677">
    <property type="term" value="F:DNA binding"/>
    <property type="evidence" value="ECO:0007669"/>
    <property type="project" value="UniProtKB-UniRule"/>
</dbReference>
<dbReference type="Pfam" id="PF03704">
    <property type="entry name" value="BTAD"/>
    <property type="match status" value="1"/>
</dbReference>
<organism evidence="9">
    <name type="scientific">Streptomyces sp. NBC_00093</name>
    <dbReference type="NCBI Taxonomy" id="2975649"/>
    <lineage>
        <taxon>Bacteria</taxon>
        <taxon>Bacillati</taxon>
        <taxon>Actinomycetota</taxon>
        <taxon>Actinomycetes</taxon>
        <taxon>Kitasatosporales</taxon>
        <taxon>Streptomycetaceae</taxon>
        <taxon>Streptomyces</taxon>
    </lineage>
</organism>
<keyword evidence="4 6" id="KW-0238">DNA-binding</keyword>
<dbReference type="SMART" id="SM00862">
    <property type="entry name" value="Trans_reg_C"/>
    <property type="match status" value="1"/>
</dbReference>
<evidence type="ECO:0000256" key="4">
    <source>
        <dbReference type="ARBA" id="ARBA00023125"/>
    </source>
</evidence>
<dbReference type="SMART" id="SM01043">
    <property type="entry name" value="BTAD"/>
    <property type="match status" value="1"/>
</dbReference>
<evidence type="ECO:0000259" key="8">
    <source>
        <dbReference type="PROSITE" id="PS51755"/>
    </source>
</evidence>
<evidence type="ECO:0000256" key="3">
    <source>
        <dbReference type="ARBA" id="ARBA00023015"/>
    </source>
</evidence>
<dbReference type="Pfam" id="PF00486">
    <property type="entry name" value="Trans_reg_C"/>
    <property type="match status" value="1"/>
</dbReference>
<gene>
    <name evidence="9" type="ORF">OHA22_31340</name>
</gene>
<accession>A0AAU2A645</accession>
<feature type="compositionally biased region" description="Pro residues" evidence="7">
    <location>
        <begin position="560"/>
        <end position="570"/>
    </location>
</feature>
<dbReference type="PANTHER" id="PTHR35807:SF1">
    <property type="entry name" value="TRANSCRIPTIONAL REGULATOR REDD"/>
    <property type="match status" value="1"/>
</dbReference>
<dbReference type="Pfam" id="PF13191">
    <property type="entry name" value="AAA_16"/>
    <property type="match status" value="1"/>
</dbReference>
<dbReference type="InterPro" id="IPR011990">
    <property type="entry name" value="TPR-like_helical_dom_sf"/>
</dbReference>
<dbReference type="Gene3D" id="1.10.10.10">
    <property type="entry name" value="Winged helix-like DNA-binding domain superfamily/Winged helix DNA-binding domain"/>
    <property type="match status" value="1"/>
</dbReference>
<name>A0AAU2A645_9ACTN</name>
<dbReference type="InterPro" id="IPR051677">
    <property type="entry name" value="AfsR-DnrI-RedD_regulator"/>
</dbReference>
<comment type="similarity">
    <text evidence="1">Belongs to the AfsR/DnrI/RedD regulatory family.</text>
</comment>
<feature type="compositionally biased region" description="Low complexity" evidence="7">
    <location>
        <begin position="424"/>
        <end position="441"/>
    </location>
</feature>
<evidence type="ECO:0000313" key="9">
    <source>
        <dbReference type="EMBL" id="WTT19703.1"/>
    </source>
</evidence>
<evidence type="ECO:0000256" key="5">
    <source>
        <dbReference type="ARBA" id="ARBA00023163"/>
    </source>
</evidence>
<dbReference type="InterPro" id="IPR041664">
    <property type="entry name" value="AAA_16"/>
</dbReference>
<dbReference type="InterPro" id="IPR005158">
    <property type="entry name" value="BTAD"/>
</dbReference>
<dbReference type="SUPFAM" id="SSF48452">
    <property type="entry name" value="TPR-like"/>
    <property type="match status" value="1"/>
</dbReference>
<dbReference type="SUPFAM" id="SSF52540">
    <property type="entry name" value="P-loop containing nucleoside triphosphate hydrolases"/>
    <property type="match status" value="1"/>
</dbReference>
<dbReference type="InterPro" id="IPR036388">
    <property type="entry name" value="WH-like_DNA-bd_sf"/>
</dbReference>
<dbReference type="Gene3D" id="1.25.40.10">
    <property type="entry name" value="Tetratricopeptide repeat domain"/>
    <property type="match status" value="1"/>
</dbReference>
<feature type="region of interest" description="Disordered" evidence="7">
    <location>
        <begin position="403"/>
        <end position="578"/>
    </location>
</feature>
<dbReference type="InterPro" id="IPR016032">
    <property type="entry name" value="Sig_transdc_resp-reg_C-effctor"/>
</dbReference>
<feature type="compositionally biased region" description="Polar residues" evidence="7">
    <location>
        <begin position="469"/>
        <end position="478"/>
    </location>
</feature>
<keyword evidence="2" id="KW-0902">Two-component regulatory system</keyword>
<keyword evidence="5" id="KW-0804">Transcription</keyword>